<keyword evidence="3" id="KW-1185">Reference proteome</keyword>
<reference evidence="2" key="1">
    <citation type="submission" date="2020-11" db="EMBL/GenBank/DDBJ databases">
        <authorList>
            <consortium name="DOE Joint Genome Institute"/>
            <person name="Ahrendt S."/>
            <person name="Riley R."/>
            <person name="Andreopoulos W."/>
            <person name="Labutti K."/>
            <person name="Pangilinan J."/>
            <person name="Ruiz-Duenas F.J."/>
            <person name="Barrasa J.M."/>
            <person name="Sanchez-Garcia M."/>
            <person name="Camarero S."/>
            <person name="Miyauchi S."/>
            <person name="Serrano A."/>
            <person name="Linde D."/>
            <person name="Babiker R."/>
            <person name="Drula E."/>
            <person name="Ayuso-Fernandez I."/>
            <person name="Pacheco R."/>
            <person name="Padilla G."/>
            <person name="Ferreira P."/>
            <person name="Barriuso J."/>
            <person name="Kellner H."/>
            <person name="Castanera R."/>
            <person name="Alfaro M."/>
            <person name="Ramirez L."/>
            <person name="Pisabarro A.G."/>
            <person name="Kuo A."/>
            <person name="Tritt A."/>
            <person name="Lipzen A."/>
            <person name="He G."/>
            <person name="Yan M."/>
            <person name="Ng V."/>
            <person name="Cullen D."/>
            <person name="Martin F."/>
            <person name="Rosso M.-N."/>
            <person name="Henrissat B."/>
            <person name="Hibbett D."/>
            <person name="Martinez A.T."/>
            <person name="Grigoriev I.V."/>
        </authorList>
    </citation>
    <scope>NUCLEOTIDE SEQUENCE</scope>
    <source>
        <strain evidence="2">CBS 247.69</strain>
    </source>
</reference>
<dbReference type="OrthoDB" id="3069865at2759"/>
<evidence type="ECO:0000256" key="1">
    <source>
        <dbReference type="SAM" id="MobiDB-lite"/>
    </source>
</evidence>
<proteinExistence type="predicted"/>
<evidence type="ECO:0000313" key="2">
    <source>
        <dbReference type="EMBL" id="KAF9457044.1"/>
    </source>
</evidence>
<evidence type="ECO:0000313" key="3">
    <source>
        <dbReference type="Proteomes" id="UP000807353"/>
    </source>
</evidence>
<sequence>MHLQPPPGLTDTHQNTSDSGATGQLDQSGAQGASNLDSIGRFHVQEVPDINHFENPHFQQNVPDHVYPDHLPPYHRNAHPPGYPPLHHTYAPQPADYPYPHYPQYNRGPGNEPQLGGGDHHHCLRPTIKLSPHAPKSVQRAAQHRAEVTAKEMRIDHLAGLDAAAMAAITSEWVPTPSGSPSAGGRTPPPVESLSPDIGANPVPNTPTPQRTAPSVEHLFMPITTPTQRSPIEPDHSIRDAVLHVMGFEAFKIPPPPSSGNNQSVEIAGNATAGDAGGTSDVEMGGENDFAGEHIKKGRPTKSSKAATALLEDHVNKLFEDASRKTGRPVAAPLELERAAAQDTTTIAQRQKAFKKLSDAFEGLANKALRERIETFIFMAGNSVNEDSNLTFLFTTEGLETVS</sequence>
<comment type="caution">
    <text evidence="2">The sequence shown here is derived from an EMBL/GenBank/DDBJ whole genome shotgun (WGS) entry which is preliminary data.</text>
</comment>
<accession>A0A9P6CDG4</accession>
<dbReference type="AlphaFoldDB" id="A0A9P6CDG4"/>
<protein>
    <submittedName>
        <fullName evidence="2">Uncharacterized protein</fullName>
    </submittedName>
</protein>
<feature type="region of interest" description="Disordered" evidence="1">
    <location>
        <begin position="173"/>
        <end position="213"/>
    </location>
</feature>
<name>A0A9P6CDG4_9AGAR</name>
<dbReference type="EMBL" id="MU150389">
    <property type="protein sequence ID" value="KAF9457044.1"/>
    <property type="molecule type" value="Genomic_DNA"/>
</dbReference>
<organism evidence="2 3">
    <name type="scientific">Collybia nuda</name>
    <dbReference type="NCBI Taxonomy" id="64659"/>
    <lineage>
        <taxon>Eukaryota</taxon>
        <taxon>Fungi</taxon>
        <taxon>Dikarya</taxon>
        <taxon>Basidiomycota</taxon>
        <taxon>Agaricomycotina</taxon>
        <taxon>Agaricomycetes</taxon>
        <taxon>Agaricomycetidae</taxon>
        <taxon>Agaricales</taxon>
        <taxon>Tricholomatineae</taxon>
        <taxon>Clitocybaceae</taxon>
        <taxon>Collybia</taxon>
    </lineage>
</organism>
<gene>
    <name evidence="2" type="ORF">BDZ94DRAFT_1314571</name>
</gene>
<feature type="compositionally biased region" description="Polar residues" evidence="1">
    <location>
        <begin position="11"/>
        <end position="35"/>
    </location>
</feature>
<feature type="region of interest" description="Disordered" evidence="1">
    <location>
        <begin position="1"/>
        <end position="35"/>
    </location>
</feature>
<dbReference type="Proteomes" id="UP000807353">
    <property type="component" value="Unassembled WGS sequence"/>
</dbReference>